<gene>
    <name evidence="2" type="ORF">N301_15867</name>
</gene>
<keyword evidence="3" id="KW-1185">Reference proteome</keyword>
<evidence type="ECO:0000313" key="3">
    <source>
        <dbReference type="Proteomes" id="UP000053858"/>
    </source>
</evidence>
<organism evidence="2 3">
    <name type="scientific">Charadrius vociferus</name>
    <name type="common">Killdeer</name>
    <name type="synonym">Aegialitis vocifera</name>
    <dbReference type="NCBI Taxonomy" id="50402"/>
    <lineage>
        <taxon>Eukaryota</taxon>
        <taxon>Metazoa</taxon>
        <taxon>Chordata</taxon>
        <taxon>Craniata</taxon>
        <taxon>Vertebrata</taxon>
        <taxon>Euteleostomi</taxon>
        <taxon>Archelosauria</taxon>
        <taxon>Archosauria</taxon>
        <taxon>Dinosauria</taxon>
        <taxon>Saurischia</taxon>
        <taxon>Theropoda</taxon>
        <taxon>Coelurosauria</taxon>
        <taxon>Aves</taxon>
        <taxon>Neognathae</taxon>
        <taxon>Neoaves</taxon>
        <taxon>Charadriiformes</taxon>
        <taxon>Charadriidae</taxon>
        <taxon>Charadrius</taxon>
    </lineage>
</organism>
<dbReference type="EMBL" id="KL873129">
    <property type="protein sequence ID" value="KGL97909.1"/>
    <property type="molecule type" value="Genomic_DNA"/>
</dbReference>
<protein>
    <submittedName>
        <fullName evidence="2">Uncharacterized protein</fullName>
    </submittedName>
</protein>
<dbReference type="AlphaFoldDB" id="A0A0A0ATM0"/>
<proteinExistence type="predicted"/>
<reference evidence="3" key="1">
    <citation type="journal article" date="2014" name="Science">
        <title>Comparative genomics reveals insights into avian genome evolution and adaptation.</title>
        <authorList>
            <consortium name="Avian Genome Consortium"/>
            <person name="Zhang G."/>
            <person name="Li C."/>
            <person name="Li Q."/>
            <person name="Li B."/>
            <person name="Larkin D.M."/>
            <person name="Lee C."/>
            <person name="Storz J.F."/>
            <person name="Antunes A."/>
            <person name="Greenwold M.J."/>
            <person name="Meredith R.W."/>
            <person name="Odeen A."/>
            <person name="Cui J."/>
            <person name="Zhou Q."/>
            <person name="Xu L."/>
            <person name="Pan H."/>
            <person name="Wang Z."/>
            <person name="Jin L."/>
            <person name="Zhang P."/>
            <person name="Hu H."/>
            <person name="Yang W."/>
            <person name="Hu J."/>
            <person name="Xiao J."/>
            <person name="Yang Z."/>
            <person name="Liu Y."/>
            <person name="Xie Q."/>
            <person name="Yu H."/>
            <person name="Lian J."/>
            <person name="Wen P."/>
            <person name="Zhang F."/>
            <person name="Li H."/>
            <person name="Zeng Y."/>
            <person name="Xiong Z."/>
            <person name="Liu S."/>
            <person name="Zhou L."/>
            <person name="Huang Z."/>
            <person name="An N."/>
            <person name="Wang J."/>
            <person name="Zheng Q."/>
            <person name="Xiong Y."/>
            <person name="Wang G."/>
            <person name="Wang B."/>
            <person name="Wang J."/>
            <person name="Fan Y."/>
            <person name="da Fonseca R.R."/>
            <person name="Alfaro-Nunez A."/>
            <person name="Schubert M."/>
            <person name="Orlando L."/>
            <person name="Mourier T."/>
            <person name="Howard J.T."/>
            <person name="Ganapathy G."/>
            <person name="Pfenning A."/>
            <person name="Whitney O."/>
            <person name="Rivas M.V."/>
            <person name="Hara E."/>
            <person name="Smith J."/>
            <person name="Farre M."/>
            <person name="Narayan J."/>
            <person name="Slavov G."/>
            <person name="Romanov M.N."/>
            <person name="Borges R."/>
            <person name="Machado J.P."/>
            <person name="Khan I."/>
            <person name="Springer M.S."/>
            <person name="Gatesy J."/>
            <person name="Hoffmann F.G."/>
            <person name="Opazo J.C."/>
            <person name="Hastad O."/>
            <person name="Sawyer R.H."/>
            <person name="Kim H."/>
            <person name="Kim K.W."/>
            <person name="Kim H.J."/>
            <person name="Cho S."/>
            <person name="Li N."/>
            <person name="Huang Y."/>
            <person name="Bruford M.W."/>
            <person name="Zhan X."/>
            <person name="Dixon A."/>
            <person name="Bertelsen M.F."/>
            <person name="Derryberry E."/>
            <person name="Warren W."/>
            <person name="Wilson R.K."/>
            <person name="Li S."/>
            <person name="Ray D.A."/>
            <person name="Green R.E."/>
            <person name="O'Brien S.J."/>
            <person name="Griffin D."/>
            <person name="Johnson W.E."/>
            <person name="Haussler D."/>
            <person name="Ryder O.A."/>
            <person name="Willerslev E."/>
            <person name="Graves G.R."/>
            <person name="Alstrom P."/>
            <person name="Fjeldsa J."/>
            <person name="Mindell D.P."/>
            <person name="Edwards S.V."/>
            <person name="Braun E.L."/>
            <person name="Rahbek C."/>
            <person name="Burt D.W."/>
            <person name="Houde P."/>
            <person name="Zhang Y."/>
            <person name="Yang H."/>
            <person name="Wang J."/>
            <person name="Jarvis E.D."/>
            <person name="Gilbert M.T."/>
            <person name="Wang J."/>
        </authorList>
    </citation>
    <scope>NUCLEOTIDE SEQUENCE [LARGE SCALE GENOMIC DNA]</scope>
</reference>
<keyword evidence="1" id="KW-1133">Transmembrane helix</keyword>
<dbReference type="Proteomes" id="UP000053858">
    <property type="component" value="Unassembled WGS sequence"/>
</dbReference>
<keyword evidence="1" id="KW-0472">Membrane</keyword>
<evidence type="ECO:0000313" key="2">
    <source>
        <dbReference type="EMBL" id="KGL97909.1"/>
    </source>
</evidence>
<feature type="non-terminal residue" evidence="2">
    <location>
        <position position="66"/>
    </location>
</feature>
<evidence type="ECO:0000256" key="1">
    <source>
        <dbReference type="SAM" id="Phobius"/>
    </source>
</evidence>
<feature type="transmembrane region" description="Helical" evidence="1">
    <location>
        <begin position="45"/>
        <end position="62"/>
    </location>
</feature>
<keyword evidence="1" id="KW-0812">Transmembrane</keyword>
<feature type="non-terminal residue" evidence="2">
    <location>
        <position position="1"/>
    </location>
</feature>
<name>A0A0A0ATM0_CHAVO</name>
<sequence length="66" mass="7831">HSTRITINRDARSLLTPCLQGVLIPRAQTAKQQGAHHWRMRMGGFLFFFFFLFSFSFFFSCYKDFC</sequence>
<accession>A0A0A0ATM0</accession>